<name>A0A0V8QBT2_9FIRM</name>
<accession>A0A0V8QBT2</accession>
<organism evidence="1 2">
    <name type="scientific">Acetivibrio ethanolgignens</name>
    <dbReference type="NCBI Taxonomy" id="290052"/>
    <lineage>
        <taxon>Bacteria</taxon>
        <taxon>Bacillati</taxon>
        <taxon>Bacillota</taxon>
        <taxon>Clostridia</taxon>
        <taxon>Eubacteriales</taxon>
        <taxon>Oscillospiraceae</taxon>
        <taxon>Acetivibrio</taxon>
    </lineage>
</organism>
<proteinExistence type="predicted"/>
<dbReference type="EMBL" id="LNAM01000214">
    <property type="protein sequence ID" value="KSV57545.1"/>
    <property type="molecule type" value="Genomic_DNA"/>
</dbReference>
<dbReference type="Proteomes" id="UP000054874">
    <property type="component" value="Unassembled WGS sequence"/>
</dbReference>
<evidence type="ECO:0000313" key="1">
    <source>
        <dbReference type="EMBL" id="KSV57545.1"/>
    </source>
</evidence>
<reference evidence="1 2" key="1">
    <citation type="submission" date="2015-11" db="EMBL/GenBank/DDBJ databases">
        <title>Butyribacter intestini gen. nov., sp. nov., a butyric acid-producing bacterium of the family Lachnospiraceae isolated from the human faeces.</title>
        <authorList>
            <person name="Zou Y."/>
            <person name="Xue W."/>
            <person name="Luo G."/>
            <person name="Lv M."/>
        </authorList>
    </citation>
    <scope>NUCLEOTIDE SEQUENCE [LARGE SCALE GENOMIC DNA]</scope>
    <source>
        <strain evidence="1 2">ACET-33324</strain>
    </source>
</reference>
<comment type="caution">
    <text evidence="1">The sequence shown here is derived from an EMBL/GenBank/DDBJ whole genome shotgun (WGS) entry which is preliminary data.</text>
</comment>
<keyword evidence="2" id="KW-1185">Reference proteome</keyword>
<dbReference type="STRING" id="290052.ASU35_15970"/>
<evidence type="ECO:0000313" key="2">
    <source>
        <dbReference type="Proteomes" id="UP000054874"/>
    </source>
</evidence>
<protein>
    <submittedName>
        <fullName evidence="1">Uncharacterized protein</fullName>
    </submittedName>
</protein>
<dbReference type="AlphaFoldDB" id="A0A0V8QBT2"/>
<gene>
    <name evidence="1" type="ORF">ASU35_15970</name>
</gene>
<sequence length="59" mass="6748">MIVDTLKEIAAYIGINSKKAMITVEFYIFVENIIYEVLLPSEMCATGISRFYGIQFSVY</sequence>